<accession>A0ABP3GEK8</accession>
<evidence type="ECO:0000256" key="1">
    <source>
        <dbReference type="SAM" id="Phobius"/>
    </source>
</evidence>
<feature type="transmembrane region" description="Helical" evidence="1">
    <location>
        <begin position="42"/>
        <end position="63"/>
    </location>
</feature>
<name>A0ABP3GEK8_9BACI</name>
<dbReference type="Proteomes" id="UP001500782">
    <property type="component" value="Unassembled WGS sequence"/>
</dbReference>
<keyword evidence="1" id="KW-1133">Transmembrane helix</keyword>
<protein>
    <submittedName>
        <fullName evidence="2">Uncharacterized protein</fullName>
    </submittedName>
</protein>
<reference evidence="3" key="1">
    <citation type="journal article" date="2019" name="Int. J. Syst. Evol. Microbiol.">
        <title>The Global Catalogue of Microorganisms (GCM) 10K type strain sequencing project: providing services to taxonomists for standard genome sequencing and annotation.</title>
        <authorList>
            <consortium name="The Broad Institute Genomics Platform"/>
            <consortium name="The Broad Institute Genome Sequencing Center for Infectious Disease"/>
            <person name="Wu L."/>
            <person name="Ma J."/>
        </authorList>
    </citation>
    <scope>NUCLEOTIDE SEQUENCE [LARGE SCALE GENOMIC DNA]</scope>
    <source>
        <strain evidence="3">JCM 9731</strain>
    </source>
</reference>
<comment type="caution">
    <text evidence="2">The sequence shown here is derived from an EMBL/GenBank/DDBJ whole genome shotgun (WGS) entry which is preliminary data.</text>
</comment>
<feature type="transmembrane region" description="Helical" evidence="1">
    <location>
        <begin position="12"/>
        <end position="30"/>
    </location>
</feature>
<organism evidence="2 3">
    <name type="scientific">Bacillus carboniphilus</name>
    <dbReference type="NCBI Taxonomy" id="86663"/>
    <lineage>
        <taxon>Bacteria</taxon>
        <taxon>Bacillati</taxon>
        <taxon>Bacillota</taxon>
        <taxon>Bacilli</taxon>
        <taxon>Bacillales</taxon>
        <taxon>Bacillaceae</taxon>
        <taxon>Bacillus</taxon>
    </lineage>
</organism>
<dbReference type="EMBL" id="BAAADJ010000062">
    <property type="protein sequence ID" value="GAA0343568.1"/>
    <property type="molecule type" value="Genomic_DNA"/>
</dbReference>
<keyword evidence="3" id="KW-1185">Reference proteome</keyword>
<sequence>MEVCKIDKFMKWFIASFLLGIVGLIAVFFVEDISRWSGEMNRSILLVCTIAIFILVLSSLFSIVKANSNRIKREIVASAFVAIIPLSALVINGLIFTVYFVGK</sequence>
<evidence type="ECO:0000313" key="3">
    <source>
        <dbReference type="Proteomes" id="UP001500782"/>
    </source>
</evidence>
<feature type="transmembrane region" description="Helical" evidence="1">
    <location>
        <begin position="75"/>
        <end position="101"/>
    </location>
</feature>
<gene>
    <name evidence="2" type="ORF">GCM10008967_37540</name>
</gene>
<evidence type="ECO:0000313" key="2">
    <source>
        <dbReference type="EMBL" id="GAA0343568.1"/>
    </source>
</evidence>
<keyword evidence="1" id="KW-0472">Membrane</keyword>
<proteinExistence type="predicted"/>
<keyword evidence="1" id="KW-0812">Transmembrane</keyword>